<sequence length="544" mass="60159">MRSSILISPTLSIGKILTPASPLLPHPGRSDELSKTAPAGRIGGVADGPSASSPMPVASPGGFMGATAPAGSVHDAKLPAYYEYLAPSRWKDGRLTKAQAKATADRLFNDSLERNARKHERANRPLPRSRFCGKSSAKEERDARFDFLAEDANAWVAKKGEGCEPPPLPTTGKVMFCVDPVSGILVPDGLEPAPAFGPKKYTAVCIKQYASPRAQRLAKKIERFDEYMPDLTDEERKILGLPEYGVEPEPPDDAAIAEMAAAEEKREADKANKKKALLAKQRKFFREKNAEFKASREKSMATLDEAMRAKLAALVEDAKALERARQTKREISVAKFKEEQAQLTRKMKAAKIETERRIEEARKRREDEMKKGDAVRAELEAERIAEKKADLKKMREKAAARKAEFEAMMNAADGAGSALAQEINHFRKLAAQRTKEADAKNAAERKKKRLEIVAMNKKYEAKMAETFKRQDEEMKKRLAEYKAHAEKDAKAQAAHAEQTMAALKKALSGEHLKAPRRRRGETEAAEDGEEGDAREPDGEGETVP</sequence>
<dbReference type="AlphaFoldDB" id="C1FIP4"/>
<feature type="compositionally biased region" description="Low complexity" evidence="2">
    <location>
        <begin position="491"/>
        <end position="502"/>
    </location>
</feature>
<gene>
    <name evidence="3" type="ORF">MICPUN_52609</name>
</gene>
<name>C1FIP4_MICCC</name>
<accession>C1FIP4</accession>
<feature type="region of interest" description="Disordered" evidence="2">
    <location>
        <begin position="484"/>
        <end position="544"/>
    </location>
</feature>
<evidence type="ECO:0000313" key="3">
    <source>
        <dbReference type="EMBL" id="ACO70458.1"/>
    </source>
</evidence>
<keyword evidence="1" id="KW-0175">Coiled coil</keyword>
<dbReference type="KEGG" id="mis:MICPUN_52609"/>
<dbReference type="FunCoup" id="C1FIP4">
    <property type="interactions" value="1217"/>
</dbReference>
<protein>
    <submittedName>
        <fullName evidence="3">Uncharacterized protein</fullName>
    </submittedName>
</protein>
<reference evidence="3 4" key="1">
    <citation type="journal article" date="2009" name="Science">
        <title>Green evolution and dynamic adaptations revealed by genomes of the marine picoeukaryotes Micromonas.</title>
        <authorList>
            <person name="Worden A.Z."/>
            <person name="Lee J.H."/>
            <person name="Mock T."/>
            <person name="Rouze P."/>
            <person name="Simmons M.P."/>
            <person name="Aerts A.L."/>
            <person name="Allen A.E."/>
            <person name="Cuvelier M.L."/>
            <person name="Derelle E."/>
            <person name="Everett M.V."/>
            <person name="Foulon E."/>
            <person name="Grimwood J."/>
            <person name="Gundlach H."/>
            <person name="Henrissat B."/>
            <person name="Napoli C."/>
            <person name="McDonald S.M."/>
            <person name="Parker M.S."/>
            <person name="Rombauts S."/>
            <person name="Salamov A."/>
            <person name="Von Dassow P."/>
            <person name="Badger J.H."/>
            <person name="Coutinho P.M."/>
            <person name="Demir E."/>
            <person name="Dubchak I."/>
            <person name="Gentemann C."/>
            <person name="Eikrem W."/>
            <person name="Gready J.E."/>
            <person name="John U."/>
            <person name="Lanier W."/>
            <person name="Lindquist E.A."/>
            <person name="Lucas S."/>
            <person name="Mayer K.F."/>
            <person name="Moreau H."/>
            <person name="Not F."/>
            <person name="Otillar R."/>
            <person name="Panaud O."/>
            <person name="Pangilinan J."/>
            <person name="Paulsen I."/>
            <person name="Piegu B."/>
            <person name="Poliakov A."/>
            <person name="Robbens S."/>
            <person name="Schmutz J."/>
            <person name="Toulza E."/>
            <person name="Wyss T."/>
            <person name="Zelensky A."/>
            <person name="Zhou K."/>
            <person name="Armbrust E.V."/>
            <person name="Bhattacharya D."/>
            <person name="Goodenough U.W."/>
            <person name="Van de Peer Y."/>
            <person name="Grigoriev I.V."/>
        </authorList>
    </citation>
    <scope>NUCLEOTIDE SEQUENCE [LARGE SCALE GENOMIC DNA]</scope>
    <source>
        <strain evidence="4">RCC299 / NOUM17</strain>
    </source>
</reference>
<dbReference type="EMBL" id="CP001577">
    <property type="protein sequence ID" value="ACO70458.1"/>
    <property type="molecule type" value="Genomic_DNA"/>
</dbReference>
<dbReference type="GeneID" id="8247837"/>
<dbReference type="Proteomes" id="UP000002009">
    <property type="component" value="Chromosome 12"/>
</dbReference>
<feature type="region of interest" description="Disordered" evidence="2">
    <location>
        <begin position="115"/>
        <end position="137"/>
    </location>
</feature>
<dbReference type="STRING" id="296587.C1FIP4"/>
<evidence type="ECO:0000256" key="2">
    <source>
        <dbReference type="SAM" id="MobiDB-lite"/>
    </source>
</evidence>
<feature type="region of interest" description="Disordered" evidence="2">
    <location>
        <begin position="18"/>
        <end position="56"/>
    </location>
</feature>
<dbReference type="InParanoid" id="C1FIP4"/>
<evidence type="ECO:0000313" key="4">
    <source>
        <dbReference type="Proteomes" id="UP000002009"/>
    </source>
</evidence>
<organism evidence="3 4">
    <name type="scientific">Micromonas commoda (strain RCC299 / NOUM17 / CCMP2709)</name>
    <name type="common">Picoplanktonic green alga</name>
    <dbReference type="NCBI Taxonomy" id="296587"/>
    <lineage>
        <taxon>Eukaryota</taxon>
        <taxon>Viridiplantae</taxon>
        <taxon>Chlorophyta</taxon>
        <taxon>Mamiellophyceae</taxon>
        <taxon>Mamiellales</taxon>
        <taxon>Mamiellaceae</taxon>
        <taxon>Micromonas</taxon>
    </lineage>
</organism>
<evidence type="ECO:0000256" key="1">
    <source>
        <dbReference type="SAM" id="Coils"/>
    </source>
</evidence>
<keyword evidence="4" id="KW-1185">Reference proteome</keyword>
<dbReference type="RefSeq" id="XP_002509200.1">
    <property type="nucleotide sequence ID" value="XM_002509154.1"/>
</dbReference>
<feature type="coiled-coil region" evidence="1">
    <location>
        <begin position="254"/>
        <end position="408"/>
    </location>
</feature>
<proteinExistence type="predicted"/>